<name>A0A897N6C2_9EURY</name>
<accession>A0A897N6C2</accession>
<organism evidence="1 2">
    <name type="scientific">Halapricum desulfuricans</name>
    <dbReference type="NCBI Taxonomy" id="2841257"/>
    <lineage>
        <taxon>Archaea</taxon>
        <taxon>Methanobacteriati</taxon>
        <taxon>Methanobacteriota</taxon>
        <taxon>Stenosarchaea group</taxon>
        <taxon>Halobacteria</taxon>
        <taxon>Halobacteriales</taxon>
        <taxon>Haloarculaceae</taxon>
        <taxon>Halapricum</taxon>
    </lineage>
</organism>
<dbReference type="AlphaFoldDB" id="A0A897N6C2"/>
<sequence>MESEPAEEKPGRTLAALNWSPLTLRPSKRSVTSILRYGRT</sequence>
<evidence type="ECO:0000313" key="1">
    <source>
        <dbReference type="EMBL" id="QSG06609.1"/>
    </source>
</evidence>
<reference evidence="1" key="1">
    <citation type="submission" date="2020-11" db="EMBL/GenBank/DDBJ databases">
        <title>Carbohydrate-dependent, anaerobic sulfur respiration: A novel catabolism in halophilic archaea.</title>
        <authorList>
            <person name="Sorokin D.Y."/>
            <person name="Messina E."/>
            <person name="Smedile F."/>
            <person name="La Cono V."/>
            <person name="Hallsworth J.E."/>
            <person name="Yakimov M.M."/>
        </authorList>
    </citation>
    <scope>NUCLEOTIDE SEQUENCE</scope>
    <source>
        <strain evidence="1">HSR12-1</strain>
    </source>
</reference>
<dbReference type="Proteomes" id="UP000663525">
    <property type="component" value="Chromosome"/>
</dbReference>
<gene>
    <name evidence="1" type="ORF">HSR121_2281</name>
</gene>
<protein>
    <submittedName>
        <fullName evidence="1">Uncharacterized protein</fullName>
    </submittedName>
</protein>
<evidence type="ECO:0000313" key="2">
    <source>
        <dbReference type="Proteomes" id="UP000663525"/>
    </source>
</evidence>
<proteinExistence type="predicted"/>
<dbReference type="EMBL" id="CP064787">
    <property type="protein sequence ID" value="QSG06609.1"/>
    <property type="molecule type" value="Genomic_DNA"/>
</dbReference>